<dbReference type="AlphaFoldDB" id="A0A4U6D8E0"/>
<dbReference type="Pfam" id="PF04542">
    <property type="entry name" value="Sigma70_r2"/>
    <property type="match status" value="1"/>
</dbReference>
<dbReference type="GO" id="GO:0016987">
    <property type="term" value="F:sigma factor activity"/>
    <property type="evidence" value="ECO:0007669"/>
    <property type="project" value="UniProtKB-KW"/>
</dbReference>
<proteinExistence type="inferred from homology"/>
<dbReference type="Gene3D" id="1.10.10.10">
    <property type="entry name" value="Winged helix-like DNA-binding domain superfamily/Winged helix DNA-binding domain"/>
    <property type="match status" value="1"/>
</dbReference>
<dbReference type="PANTHER" id="PTHR43133:SF8">
    <property type="entry name" value="RNA POLYMERASE SIGMA FACTOR HI_1459-RELATED"/>
    <property type="match status" value="1"/>
</dbReference>
<protein>
    <submittedName>
        <fullName evidence="8">Sigma-70 family RNA polymerase sigma factor</fullName>
    </submittedName>
</protein>
<dbReference type="InterPro" id="IPR036388">
    <property type="entry name" value="WH-like_DNA-bd_sf"/>
</dbReference>
<dbReference type="GO" id="GO:0003677">
    <property type="term" value="F:DNA binding"/>
    <property type="evidence" value="ECO:0007669"/>
    <property type="project" value="UniProtKB-KW"/>
</dbReference>
<evidence type="ECO:0000256" key="5">
    <source>
        <dbReference type="ARBA" id="ARBA00023163"/>
    </source>
</evidence>
<organism evidence="8 9">
    <name type="scientific">Dyadobacter frigoris</name>
    <dbReference type="NCBI Taxonomy" id="2576211"/>
    <lineage>
        <taxon>Bacteria</taxon>
        <taxon>Pseudomonadati</taxon>
        <taxon>Bacteroidota</taxon>
        <taxon>Cytophagia</taxon>
        <taxon>Cytophagales</taxon>
        <taxon>Spirosomataceae</taxon>
        <taxon>Dyadobacter</taxon>
    </lineage>
</organism>
<dbReference type="Proteomes" id="UP000304900">
    <property type="component" value="Unassembled WGS sequence"/>
</dbReference>
<dbReference type="OrthoDB" id="1027298at2"/>
<dbReference type="SUPFAM" id="SSF88659">
    <property type="entry name" value="Sigma3 and sigma4 domains of RNA polymerase sigma factors"/>
    <property type="match status" value="1"/>
</dbReference>
<dbReference type="EMBL" id="SZVO01000004">
    <property type="protein sequence ID" value="TKT92348.1"/>
    <property type="molecule type" value="Genomic_DNA"/>
</dbReference>
<dbReference type="GO" id="GO:0006352">
    <property type="term" value="P:DNA-templated transcription initiation"/>
    <property type="evidence" value="ECO:0007669"/>
    <property type="project" value="InterPro"/>
</dbReference>
<dbReference type="Gene3D" id="1.10.1740.10">
    <property type="match status" value="1"/>
</dbReference>
<evidence type="ECO:0000313" key="9">
    <source>
        <dbReference type="Proteomes" id="UP000304900"/>
    </source>
</evidence>
<dbReference type="SUPFAM" id="SSF88946">
    <property type="entry name" value="Sigma2 domain of RNA polymerase sigma factors"/>
    <property type="match status" value="1"/>
</dbReference>
<dbReference type="NCBIfam" id="TIGR02937">
    <property type="entry name" value="sigma70-ECF"/>
    <property type="match status" value="1"/>
</dbReference>
<feature type="domain" description="RNA polymerase sigma factor 70 region 4 type 2" evidence="7">
    <location>
        <begin position="124"/>
        <end position="174"/>
    </location>
</feature>
<dbReference type="InterPro" id="IPR013249">
    <property type="entry name" value="RNA_pol_sigma70_r4_t2"/>
</dbReference>
<dbReference type="PANTHER" id="PTHR43133">
    <property type="entry name" value="RNA POLYMERASE ECF-TYPE SIGMA FACTO"/>
    <property type="match status" value="1"/>
</dbReference>
<evidence type="ECO:0000256" key="4">
    <source>
        <dbReference type="ARBA" id="ARBA00023125"/>
    </source>
</evidence>
<evidence type="ECO:0000259" key="6">
    <source>
        <dbReference type="Pfam" id="PF04542"/>
    </source>
</evidence>
<dbReference type="InterPro" id="IPR007627">
    <property type="entry name" value="RNA_pol_sigma70_r2"/>
</dbReference>
<comment type="similarity">
    <text evidence="1">Belongs to the sigma-70 factor family. ECF subfamily.</text>
</comment>
<evidence type="ECO:0000259" key="7">
    <source>
        <dbReference type="Pfam" id="PF08281"/>
    </source>
</evidence>
<evidence type="ECO:0000256" key="3">
    <source>
        <dbReference type="ARBA" id="ARBA00023082"/>
    </source>
</evidence>
<reference evidence="8 9" key="1">
    <citation type="submission" date="2019-05" db="EMBL/GenBank/DDBJ databases">
        <title>Dyadobacter AR-3-8 sp. nov., isolated from arctic soil.</title>
        <authorList>
            <person name="Chaudhary D.K."/>
        </authorList>
    </citation>
    <scope>NUCLEOTIDE SEQUENCE [LARGE SCALE GENOMIC DNA]</scope>
    <source>
        <strain evidence="8 9">AR-3-8</strain>
    </source>
</reference>
<keyword evidence="2" id="KW-0805">Transcription regulation</keyword>
<dbReference type="InterPro" id="IPR013324">
    <property type="entry name" value="RNA_pol_sigma_r3/r4-like"/>
</dbReference>
<name>A0A4U6D8E0_9BACT</name>
<dbReference type="Pfam" id="PF08281">
    <property type="entry name" value="Sigma70_r4_2"/>
    <property type="match status" value="1"/>
</dbReference>
<dbReference type="InterPro" id="IPR014284">
    <property type="entry name" value="RNA_pol_sigma-70_dom"/>
</dbReference>
<keyword evidence="9" id="KW-1185">Reference proteome</keyword>
<evidence type="ECO:0000256" key="2">
    <source>
        <dbReference type="ARBA" id="ARBA00023015"/>
    </source>
</evidence>
<keyword evidence="3" id="KW-0731">Sigma factor</keyword>
<comment type="caution">
    <text evidence="8">The sequence shown here is derived from an EMBL/GenBank/DDBJ whole genome shotgun (WGS) entry which is preliminary data.</text>
</comment>
<gene>
    <name evidence="8" type="ORF">FDK13_10255</name>
</gene>
<keyword evidence="5" id="KW-0804">Transcription</keyword>
<dbReference type="InterPro" id="IPR039425">
    <property type="entry name" value="RNA_pol_sigma-70-like"/>
</dbReference>
<evidence type="ECO:0000313" key="8">
    <source>
        <dbReference type="EMBL" id="TKT92348.1"/>
    </source>
</evidence>
<feature type="domain" description="RNA polymerase sigma-70 region 2" evidence="6">
    <location>
        <begin position="24"/>
        <end position="90"/>
    </location>
</feature>
<keyword evidence="4" id="KW-0238">DNA-binding</keyword>
<dbReference type="RefSeq" id="WP_137339893.1">
    <property type="nucleotide sequence ID" value="NZ_SZVO01000004.1"/>
</dbReference>
<dbReference type="InterPro" id="IPR013325">
    <property type="entry name" value="RNA_pol_sigma_r2"/>
</dbReference>
<evidence type="ECO:0000256" key="1">
    <source>
        <dbReference type="ARBA" id="ARBA00010641"/>
    </source>
</evidence>
<sequence length="183" mass="21457">MKNTGDQFYIEKIKKGDPASYAFLVNRYKDMAYTIALKILRNAEDAEDSAQESFVKAYQQIHKFENKSKFSTWLYTIVYRTSISKFQQNRLPVFSINEDISENYTYDFSTPQIENLLATEQSKYIKLAIGKLPQTEGLLITLFYMNENSIKEIEEITGLTESNIKVKLFRARKILEQELRFLL</sequence>
<accession>A0A4U6D8E0</accession>